<gene>
    <name evidence="1" type="ORF">GGR15_003657</name>
</gene>
<evidence type="ECO:0000313" key="2">
    <source>
        <dbReference type="Proteomes" id="UP000576368"/>
    </source>
</evidence>
<evidence type="ECO:0000313" key="1">
    <source>
        <dbReference type="EMBL" id="NJC20014.1"/>
    </source>
</evidence>
<name>A0A7X5YF86_9BACT</name>
<organism evidence="1 2">
    <name type="scientific">Butyricimonas paravirosa</name>
    <dbReference type="NCBI Taxonomy" id="1472417"/>
    <lineage>
        <taxon>Bacteria</taxon>
        <taxon>Pseudomonadati</taxon>
        <taxon>Bacteroidota</taxon>
        <taxon>Bacteroidia</taxon>
        <taxon>Bacteroidales</taxon>
        <taxon>Odoribacteraceae</taxon>
        <taxon>Butyricimonas</taxon>
    </lineage>
</organism>
<sequence length="48" mass="5697">MESAPPTNARRLAKVMIEKELVLETVDKTGVTYQIYDVFFSKWLEREY</sequence>
<evidence type="ECO:0008006" key="3">
    <source>
        <dbReference type="Google" id="ProtNLM"/>
    </source>
</evidence>
<comment type="caution">
    <text evidence="1">The sequence shown here is derived from an EMBL/GenBank/DDBJ whole genome shotgun (WGS) entry which is preliminary data.</text>
</comment>
<protein>
    <recommendedName>
        <fullName evidence="3">ATP-binding protein</fullName>
    </recommendedName>
</protein>
<accession>A0A7X5YF86</accession>
<dbReference type="GeneID" id="86891305"/>
<reference evidence="1 2" key="1">
    <citation type="submission" date="2020-03" db="EMBL/GenBank/DDBJ databases">
        <title>Genomic Encyclopedia of Type Strains, Phase IV (KMG-IV): sequencing the most valuable type-strain genomes for metagenomic binning, comparative biology and taxonomic classification.</title>
        <authorList>
            <person name="Goeker M."/>
        </authorList>
    </citation>
    <scope>NUCLEOTIDE SEQUENCE [LARGE SCALE GENOMIC DNA]</scope>
    <source>
        <strain evidence="1 2">DSM 105722</strain>
    </source>
</reference>
<dbReference type="RefSeq" id="WP_158572015.1">
    <property type="nucleotide sequence ID" value="NZ_BMPA01000013.1"/>
</dbReference>
<dbReference type="Proteomes" id="UP000576368">
    <property type="component" value="Unassembled WGS sequence"/>
</dbReference>
<dbReference type="AlphaFoldDB" id="A0A7X5YF86"/>
<proteinExistence type="predicted"/>
<dbReference type="EMBL" id="JAATLI010000014">
    <property type="protein sequence ID" value="NJC20014.1"/>
    <property type="molecule type" value="Genomic_DNA"/>
</dbReference>